<keyword evidence="3" id="KW-1185">Reference proteome</keyword>
<feature type="transmembrane region" description="Helical" evidence="1">
    <location>
        <begin position="37"/>
        <end position="58"/>
    </location>
</feature>
<feature type="transmembrane region" description="Helical" evidence="1">
    <location>
        <begin position="6"/>
        <end position="25"/>
    </location>
</feature>
<feature type="transmembrane region" description="Helical" evidence="1">
    <location>
        <begin position="208"/>
        <end position="228"/>
    </location>
</feature>
<organism evidence="2 3">
    <name type="scientific">Dawidia soli</name>
    <dbReference type="NCBI Taxonomy" id="2782352"/>
    <lineage>
        <taxon>Bacteria</taxon>
        <taxon>Pseudomonadati</taxon>
        <taxon>Bacteroidota</taxon>
        <taxon>Cytophagia</taxon>
        <taxon>Cytophagales</taxon>
        <taxon>Chryseotaleaceae</taxon>
        <taxon>Dawidia</taxon>
    </lineage>
</organism>
<feature type="transmembrane region" description="Helical" evidence="1">
    <location>
        <begin position="168"/>
        <end position="188"/>
    </location>
</feature>
<dbReference type="RefSeq" id="WP_254088720.1">
    <property type="nucleotide sequence ID" value="NZ_JAHESC010000003.1"/>
</dbReference>
<gene>
    <name evidence="2" type="ORF">KK078_02820</name>
</gene>
<dbReference type="EMBL" id="JAHESC010000003">
    <property type="protein sequence ID" value="MBT1685470.1"/>
    <property type="molecule type" value="Genomic_DNA"/>
</dbReference>
<keyword evidence="1" id="KW-1133">Transmembrane helix</keyword>
<reference evidence="2 3" key="1">
    <citation type="submission" date="2021-05" db="EMBL/GenBank/DDBJ databases">
        <title>A Polyphasic approach of four new species of the genus Ohtaekwangia: Ohtaekwangia histidinii sp. nov., Ohtaekwangia cretensis sp. nov., Ohtaekwangia indiensis sp. nov., Ohtaekwangia reichenbachii sp. nov. from diverse environment.</title>
        <authorList>
            <person name="Octaviana S."/>
        </authorList>
    </citation>
    <scope>NUCLEOTIDE SEQUENCE [LARGE SCALE GENOMIC DNA]</scope>
    <source>
        <strain evidence="2 3">PWU37</strain>
    </source>
</reference>
<keyword evidence="1" id="KW-0472">Membrane</keyword>
<feature type="transmembrane region" description="Helical" evidence="1">
    <location>
        <begin position="103"/>
        <end position="125"/>
    </location>
</feature>
<feature type="transmembrane region" description="Helical" evidence="1">
    <location>
        <begin position="73"/>
        <end position="91"/>
    </location>
</feature>
<sequence>MFLPQIPTYVPWIFALTTILTIYLFCRTIHYPGSQKAQHYVIIICLVVWLALQTFLTLKGVYNTDTTAMPPRIIMLGVFPPLLTIVLLFVTKAGRQVVDNLSLPALTWVHVVRIPVEIVLFWLYLHQAVPQLMTFEGRNFDILAGITAPLVAYVGVTKGRLNRSVLLAWNVLCLGLLLNIVINAALSVPSPLQQFAFDQPNVAILNFPYSWLPTCIVPIVLFSHLAAIRQLTRKA</sequence>
<accession>A0AAP2D7L1</accession>
<dbReference type="Proteomes" id="UP001319180">
    <property type="component" value="Unassembled WGS sequence"/>
</dbReference>
<evidence type="ECO:0000313" key="3">
    <source>
        <dbReference type="Proteomes" id="UP001319180"/>
    </source>
</evidence>
<feature type="transmembrane region" description="Helical" evidence="1">
    <location>
        <begin position="137"/>
        <end position="156"/>
    </location>
</feature>
<evidence type="ECO:0000313" key="2">
    <source>
        <dbReference type="EMBL" id="MBT1685470.1"/>
    </source>
</evidence>
<evidence type="ECO:0000256" key="1">
    <source>
        <dbReference type="SAM" id="Phobius"/>
    </source>
</evidence>
<keyword evidence="1" id="KW-0812">Transmembrane</keyword>
<name>A0AAP2D7L1_9BACT</name>
<protein>
    <submittedName>
        <fullName evidence="2">Uncharacterized protein</fullName>
    </submittedName>
</protein>
<proteinExistence type="predicted"/>
<dbReference type="AlphaFoldDB" id="A0AAP2D7L1"/>
<comment type="caution">
    <text evidence="2">The sequence shown here is derived from an EMBL/GenBank/DDBJ whole genome shotgun (WGS) entry which is preliminary data.</text>
</comment>